<evidence type="ECO:0000256" key="1">
    <source>
        <dbReference type="ARBA" id="ARBA00023015"/>
    </source>
</evidence>
<protein>
    <recommendedName>
        <fullName evidence="4">HTH araC/xylS-type domain-containing protein</fullName>
    </recommendedName>
</protein>
<comment type="caution">
    <text evidence="5">The sequence shown here is derived from an EMBL/GenBank/DDBJ whole genome shotgun (WGS) entry which is preliminary data.</text>
</comment>
<sequence length="131" mass="15244">MDSKNFYREQALKITSEVAPKSEILERIIDSKRFIDRRFDSDLDLDAISGRSFLSKFHFLRIFKSIYGMTPHRYLTFVRIDRAKRMLKEGLSVSEVSSRIGFESASSFSGTFKKYAGLSPSAFRSKYEKQF</sequence>
<dbReference type="InterPro" id="IPR020449">
    <property type="entry name" value="Tscrpt_reg_AraC-type_HTH"/>
</dbReference>
<dbReference type="GO" id="GO:0043565">
    <property type="term" value="F:sequence-specific DNA binding"/>
    <property type="evidence" value="ECO:0007669"/>
    <property type="project" value="InterPro"/>
</dbReference>
<evidence type="ECO:0000256" key="3">
    <source>
        <dbReference type="ARBA" id="ARBA00023163"/>
    </source>
</evidence>
<dbReference type="Proteomes" id="UP000231912">
    <property type="component" value="Unassembled WGS sequence"/>
</dbReference>
<dbReference type="InterPro" id="IPR018062">
    <property type="entry name" value="HTH_AraC-typ_CS"/>
</dbReference>
<dbReference type="EMBL" id="NPDT01000001">
    <property type="protein sequence ID" value="PJZ66616.1"/>
    <property type="molecule type" value="Genomic_DNA"/>
</dbReference>
<keyword evidence="2" id="KW-0238">DNA-binding</keyword>
<dbReference type="GO" id="GO:0003700">
    <property type="term" value="F:DNA-binding transcription factor activity"/>
    <property type="evidence" value="ECO:0007669"/>
    <property type="project" value="InterPro"/>
</dbReference>
<evidence type="ECO:0000313" key="6">
    <source>
        <dbReference type="Proteomes" id="UP000231912"/>
    </source>
</evidence>
<feature type="domain" description="HTH araC/xylS-type" evidence="4">
    <location>
        <begin position="29"/>
        <end position="126"/>
    </location>
</feature>
<dbReference type="InterPro" id="IPR018060">
    <property type="entry name" value="HTH_AraC"/>
</dbReference>
<dbReference type="PROSITE" id="PS00041">
    <property type="entry name" value="HTH_ARAC_FAMILY_1"/>
    <property type="match status" value="1"/>
</dbReference>
<proteinExistence type="predicted"/>
<dbReference type="AlphaFoldDB" id="A0A2M9ZDX5"/>
<evidence type="ECO:0000313" key="5">
    <source>
        <dbReference type="EMBL" id="PJZ66616.1"/>
    </source>
</evidence>
<accession>A0A2M9ZDX5</accession>
<dbReference type="Pfam" id="PF12833">
    <property type="entry name" value="HTH_18"/>
    <property type="match status" value="1"/>
</dbReference>
<dbReference type="RefSeq" id="WP_100757239.1">
    <property type="nucleotide sequence ID" value="NZ_NPDT01000001.1"/>
</dbReference>
<name>A0A2M9ZDX5_9LEPT</name>
<keyword evidence="3" id="KW-0804">Transcription</keyword>
<organism evidence="5 6">
    <name type="scientific">Leptospira wolffii</name>
    <dbReference type="NCBI Taxonomy" id="409998"/>
    <lineage>
        <taxon>Bacteria</taxon>
        <taxon>Pseudomonadati</taxon>
        <taxon>Spirochaetota</taxon>
        <taxon>Spirochaetia</taxon>
        <taxon>Leptospirales</taxon>
        <taxon>Leptospiraceae</taxon>
        <taxon>Leptospira</taxon>
    </lineage>
</organism>
<dbReference type="PRINTS" id="PR00032">
    <property type="entry name" value="HTHARAC"/>
</dbReference>
<reference evidence="5 6" key="1">
    <citation type="submission" date="2017-07" db="EMBL/GenBank/DDBJ databases">
        <title>Leptospira spp. isolated from tropical soils.</title>
        <authorList>
            <person name="Thibeaux R."/>
            <person name="Iraola G."/>
            <person name="Ferres I."/>
            <person name="Bierque E."/>
            <person name="Girault D."/>
            <person name="Soupe-Gilbert M.-E."/>
            <person name="Picardeau M."/>
            <person name="Goarant C."/>
        </authorList>
    </citation>
    <scope>NUCLEOTIDE SEQUENCE [LARGE SCALE GENOMIC DNA]</scope>
    <source>
        <strain evidence="5 6">FH2-C-A2</strain>
    </source>
</reference>
<keyword evidence="1" id="KW-0805">Transcription regulation</keyword>
<dbReference type="Gene3D" id="1.10.10.60">
    <property type="entry name" value="Homeodomain-like"/>
    <property type="match status" value="2"/>
</dbReference>
<dbReference type="SUPFAM" id="SSF46689">
    <property type="entry name" value="Homeodomain-like"/>
    <property type="match status" value="2"/>
</dbReference>
<dbReference type="SMART" id="SM00342">
    <property type="entry name" value="HTH_ARAC"/>
    <property type="match status" value="1"/>
</dbReference>
<dbReference type="InterPro" id="IPR009057">
    <property type="entry name" value="Homeodomain-like_sf"/>
</dbReference>
<dbReference type="PANTHER" id="PTHR43280:SF2">
    <property type="entry name" value="HTH-TYPE TRANSCRIPTIONAL REGULATOR EXSA"/>
    <property type="match status" value="1"/>
</dbReference>
<dbReference type="PROSITE" id="PS01124">
    <property type="entry name" value="HTH_ARAC_FAMILY_2"/>
    <property type="match status" value="1"/>
</dbReference>
<gene>
    <name evidence="5" type="ORF">CH371_00425</name>
</gene>
<evidence type="ECO:0000259" key="4">
    <source>
        <dbReference type="PROSITE" id="PS01124"/>
    </source>
</evidence>
<evidence type="ECO:0000256" key="2">
    <source>
        <dbReference type="ARBA" id="ARBA00023125"/>
    </source>
</evidence>
<dbReference type="PANTHER" id="PTHR43280">
    <property type="entry name" value="ARAC-FAMILY TRANSCRIPTIONAL REGULATOR"/>
    <property type="match status" value="1"/>
</dbReference>